<accession>A0ABQ4Z2I2</accession>
<keyword evidence="2" id="KW-1185">Reference proteome</keyword>
<protein>
    <submittedName>
        <fullName evidence="1">Uncharacterized protein</fullName>
    </submittedName>
</protein>
<evidence type="ECO:0000313" key="2">
    <source>
        <dbReference type="Proteomes" id="UP001151760"/>
    </source>
</evidence>
<organism evidence="1 2">
    <name type="scientific">Tanacetum coccineum</name>
    <dbReference type="NCBI Taxonomy" id="301880"/>
    <lineage>
        <taxon>Eukaryota</taxon>
        <taxon>Viridiplantae</taxon>
        <taxon>Streptophyta</taxon>
        <taxon>Embryophyta</taxon>
        <taxon>Tracheophyta</taxon>
        <taxon>Spermatophyta</taxon>
        <taxon>Magnoliopsida</taxon>
        <taxon>eudicotyledons</taxon>
        <taxon>Gunneridae</taxon>
        <taxon>Pentapetalae</taxon>
        <taxon>asterids</taxon>
        <taxon>campanulids</taxon>
        <taxon>Asterales</taxon>
        <taxon>Asteraceae</taxon>
        <taxon>Asteroideae</taxon>
        <taxon>Anthemideae</taxon>
        <taxon>Anthemidinae</taxon>
        <taxon>Tanacetum</taxon>
    </lineage>
</organism>
<proteinExistence type="predicted"/>
<dbReference type="EMBL" id="BQNB010010891">
    <property type="protein sequence ID" value="GJS83320.1"/>
    <property type="molecule type" value="Genomic_DNA"/>
</dbReference>
<name>A0ABQ4Z2I2_9ASTR</name>
<gene>
    <name evidence="1" type="ORF">Tco_0749861</name>
</gene>
<sequence length="103" mass="10455">MLTNNGGGGCGCSNPGGGCRKRGGGGCSNPGGCCANIGSDREIRGGGDEFKRPGGQLSTVDTCRHEVIKILMDVLEVLLLEVDFDGLFGGERDLPLGDGDGVL</sequence>
<reference evidence="1" key="1">
    <citation type="journal article" date="2022" name="Int. J. Mol. Sci.">
        <title>Draft Genome of Tanacetum Coccineum: Genomic Comparison of Closely Related Tanacetum-Family Plants.</title>
        <authorList>
            <person name="Yamashiro T."/>
            <person name="Shiraishi A."/>
            <person name="Nakayama K."/>
            <person name="Satake H."/>
        </authorList>
    </citation>
    <scope>NUCLEOTIDE SEQUENCE</scope>
</reference>
<reference evidence="1" key="2">
    <citation type="submission" date="2022-01" db="EMBL/GenBank/DDBJ databases">
        <authorList>
            <person name="Yamashiro T."/>
            <person name="Shiraishi A."/>
            <person name="Satake H."/>
            <person name="Nakayama K."/>
        </authorList>
    </citation>
    <scope>NUCLEOTIDE SEQUENCE</scope>
</reference>
<dbReference type="Proteomes" id="UP001151760">
    <property type="component" value="Unassembled WGS sequence"/>
</dbReference>
<comment type="caution">
    <text evidence="1">The sequence shown here is derived from an EMBL/GenBank/DDBJ whole genome shotgun (WGS) entry which is preliminary data.</text>
</comment>
<evidence type="ECO:0000313" key="1">
    <source>
        <dbReference type="EMBL" id="GJS83320.1"/>
    </source>
</evidence>